<evidence type="ECO:0000256" key="1">
    <source>
        <dbReference type="ARBA" id="ARBA00006484"/>
    </source>
</evidence>
<protein>
    <recommendedName>
        <fullName evidence="5">Short-chain dehydrogenase</fullName>
    </recommendedName>
</protein>
<keyword evidence="3" id="KW-0614">Plasmid</keyword>
<dbReference type="RefSeq" id="WP_208719400.1">
    <property type="nucleotide sequence ID" value="NZ_CP024770.1"/>
</dbReference>
<gene>
    <name evidence="3" type="ORF">CUN67_30305</name>
</gene>
<dbReference type="InterPro" id="IPR036291">
    <property type="entry name" value="NAD(P)-bd_dom_sf"/>
</dbReference>
<dbReference type="Pfam" id="PF00106">
    <property type="entry name" value="adh_short"/>
    <property type="match status" value="1"/>
</dbReference>
<dbReference type="Proteomes" id="UP000502005">
    <property type="component" value="Plasmid pNE1B"/>
</dbReference>
<evidence type="ECO:0000256" key="2">
    <source>
        <dbReference type="ARBA" id="ARBA00023002"/>
    </source>
</evidence>
<dbReference type="EMBL" id="CP024770">
    <property type="protein sequence ID" value="QGY33204.1"/>
    <property type="molecule type" value="Genomic_DNA"/>
</dbReference>
<reference evidence="3 4" key="1">
    <citation type="submission" date="2017-11" db="EMBL/GenBank/DDBJ databases">
        <title>Genome sequence of Pantoea cypripedii NE1.</title>
        <authorList>
            <person name="Nascimento F.X."/>
        </authorList>
    </citation>
    <scope>NUCLEOTIDE SEQUENCE [LARGE SCALE GENOMIC DNA]</scope>
    <source>
        <strain evidence="3 4">NE1</strain>
        <plasmid evidence="4">pne1b</plasmid>
    </source>
</reference>
<dbReference type="InterPro" id="IPR002347">
    <property type="entry name" value="SDR_fam"/>
</dbReference>
<organism evidence="3 4">
    <name type="scientific">Pantoea cypripedii</name>
    <name type="common">Pectobacterium cypripedii</name>
    <name type="synonym">Erwinia cypripedii</name>
    <dbReference type="NCBI Taxonomy" id="55209"/>
    <lineage>
        <taxon>Bacteria</taxon>
        <taxon>Pseudomonadati</taxon>
        <taxon>Pseudomonadota</taxon>
        <taxon>Gammaproteobacteria</taxon>
        <taxon>Enterobacterales</taxon>
        <taxon>Erwiniaceae</taxon>
        <taxon>Pantoea</taxon>
    </lineage>
</organism>
<evidence type="ECO:0008006" key="5">
    <source>
        <dbReference type="Google" id="ProtNLM"/>
    </source>
</evidence>
<proteinExistence type="inferred from homology"/>
<sequence>MPTVLITGGHSGLGLEASREIASMGFNLILAGRDPIRIESIAKELRLSHNIDVTVLQLDVSSLLSVRQAAILCNDMLTNGKIDSLQAIICNAGASFIGKVSYSVDGYEMTFATNYLGHFLLIQLLVDNITDNGRIVFVASGTHDPDTRDGMLIGKAVEANARILANMGKDGGKSVSFGKRYATSKLCMILCAYELDRRLKRSGKSIASIAYDPGSIPDTNLMRGLPTPLQPFIKSRFMRWIAKGLGVTQGRLDFSGISLAKIATESDYAKMSGKYLQSHDGVLLVKQSSKASYDEAGAAKLWEDSRDLAHLHSFEEPKSL</sequence>
<dbReference type="SUPFAM" id="SSF51735">
    <property type="entry name" value="NAD(P)-binding Rossmann-fold domains"/>
    <property type="match status" value="1"/>
</dbReference>
<accession>A0A6B9G6I8</accession>
<dbReference type="PANTHER" id="PTHR24320:SF148">
    <property type="entry name" value="NAD(P)-BINDING ROSSMANN-FOLD SUPERFAMILY PROTEIN"/>
    <property type="match status" value="1"/>
</dbReference>
<evidence type="ECO:0000313" key="4">
    <source>
        <dbReference type="Proteomes" id="UP000502005"/>
    </source>
</evidence>
<dbReference type="PANTHER" id="PTHR24320">
    <property type="entry name" value="RETINOL DEHYDROGENASE"/>
    <property type="match status" value="1"/>
</dbReference>
<dbReference type="Gene3D" id="3.40.50.720">
    <property type="entry name" value="NAD(P)-binding Rossmann-like Domain"/>
    <property type="match status" value="1"/>
</dbReference>
<comment type="similarity">
    <text evidence="1">Belongs to the short-chain dehydrogenases/reductases (SDR) family.</text>
</comment>
<dbReference type="GO" id="GO:0016491">
    <property type="term" value="F:oxidoreductase activity"/>
    <property type="evidence" value="ECO:0007669"/>
    <property type="project" value="UniProtKB-KW"/>
</dbReference>
<keyword evidence="2" id="KW-0560">Oxidoreductase</keyword>
<evidence type="ECO:0000313" key="3">
    <source>
        <dbReference type="EMBL" id="QGY33204.1"/>
    </source>
</evidence>
<geneLocation type="plasmid" evidence="4">
    <name>pne1b</name>
</geneLocation>
<name>A0A6B9G6I8_PANCY</name>
<dbReference type="AlphaFoldDB" id="A0A6B9G6I8"/>